<keyword evidence="1" id="KW-0805">Transcription regulation</keyword>
<gene>
    <name evidence="4" type="ORF">E9531_00695</name>
</gene>
<keyword evidence="5" id="KW-1185">Reference proteome</keyword>
<evidence type="ECO:0000256" key="1">
    <source>
        <dbReference type="ARBA" id="ARBA00023015"/>
    </source>
</evidence>
<keyword evidence="2" id="KW-0804">Transcription</keyword>
<dbReference type="SUPFAM" id="SSF46689">
    <property type="entry name" value="Homeodomain-like"/>
    <property type="match status" value="2"/>
</dbReference>
<evidence type="ECO:0000259" key="3">
    <source>
        <dbReference type="PROSITE" id="PS01124"/>
    </source>
</evidence>
<dbReference type="OrthoDB" id="8766450at2"/>
<comment type="caution">
    <text evidence="4">The sequence shown here is derived from an EMBL/GenBank/DDBJ whole genome shotgun (WGS) entry which is preliminary data.</text>
</comment>
<dbReference type="InterPro" id="IPR009057">
    <property type="entry name" value="Homeodomain-like_sf"/>
</dbReference>
<dbReference type="GO" id="GO:0003700">
    <property type="term" value="F:DNA-binding transcription factor activity"/>
    <property type="evidence" value="ECO:0007669"/>
    <property type="project" value="InterPro"/>
</dbReference>
<evidence type="ECO:0000313" key="4">
    <source>
        <dbReference type="EMBL" id="THU05104.1"/>
    </source>
</evidence>
<name>A0A4S8FEK6_9BURK</name>
<dbReference type="EMBL" id="STFG01000001">
    <property type="protein sequence ID" value="THU05104.1"/>
    <property type="molecule type" value="Genomic_DNA"/>
</dbReference>
<sequence length="328" mass="36687">MRQHQPLITTHQLSEQGRHAGAAYTLHSRESSGFTIKGQVQTHLAQAGATLHLVDVQDMASQEVELVLKPGLRAAWVLAGQADVSYGPLRFRMAPSRGNWHAQIVALEEPERFVRRARSGGQERAISLCLTPQWLLEMEEMIPKPVERRALQHLQNRNLPTNAALQPLLLNLLREPVMQPSLHALQLDGALQLLASHVLHQLSQEDVSTSRSSRPVVSAWRRRQIQSVRELLDSGEADDWSLEQIAVHCAMSAATLQRQFQSAFGFSLFGYQRHRRLHLAWRALARNEVDIATAASIAGYKHPANFSTAFSQLFGVSPRQVQRGDAAR</sequence>
<dbReference type="AlphaFoldDB" id="A0A4S8FEK6"/>
<feature type="domain" description="HTH araC/xylS-type" evidence="3">
    <location>
        <begin position="226"/>
        <end position="324"/>
    </location>
</feature>
<evidence type="ECO:0000256" key="2">
    <source>
        <dbReference type="ARBA" id="ARBA00023163"/>
    </source>
</evidence>
<dbReference type="Gene3D" id="1.10.10.60">
    <property type="entry name" value="Homeodomain-like"/>
    <property type="match status" value="1"/>
</dbReference>
<proteinExistence type="predicted"/>
<dbReference type="GO" id="GO:0043565">
    <property type="term" value="F:sequence-specific DNA binding"/>
    <property type="evidence" value="ECO:0007669"/>
    <property type="project" value="InterPro"/>
</dbReference>
<dbReference type="Proteomes" id="UP000308917">
    <property type="component" value="Unassembled WGS sequence"/>
</dbReference>
<dbReference type="PANTHER" id="PTHR47893">
    <property type="entry name" value="REGULATORY PROTEIN PCHR"/>
    <property type="match status" value="1"/>
</dbReference>
<dbReference type="Pfam" id="PF12833">
    <property type="entry name" value="HTH_18"/>
    <property type="match status" value="1"/>
</dbReference>
<organism evidence="4 5">
    <name type="scientific">Lampropedia puyangensis</name>
    <dbReference type="NCBI Taxonomy" id="1330072"/>
    <lineage>
        <taxon>Bacteria</taxon>
        <taxon>Pseudomonadati</taxon>
        <taxon>Pseudomonadota</taxon>
        <taxon>Betaproteobacteria</taxon>
        <taxon>Burkholderiales</taxon>
        <taxon>Comamonadaceae</taxon>
        <taxon>Lampropedia</taxon>
    </lineage>
</organism>
<dbReference type="RefSeq" id="WP_136571816.1">
    <property type="nucleotide sequence ID" value="NZ_STFG01000001.1"/>
</dbReference>
<dbReference type="PROSITE" id="PS01124">
    <property type="entry name" value="HTH_ARAC_FAMILY_2"/>
    <property type="match status" value="1"/>
</dbReference>
<reference evidence="4 5" key="1">
    <citation type="journal article" date="2015" name="Antonie Van Leeuwenhoek">
        <title>Lampropedia puyangensis sp. nov., isolated from symptomatic bark of Populus ? euramericana canker and emended description of Lampropedia hyalina (Ehrenberg 1832) Lee et al. 2004.</title>
        <authorList>
            <person name="Li Y."/>
            <person name="Wang T."/>
            <person name="Piao C.G."/>
            <person name="Wang L.F."/>
            <person name="Tian G.Z."/>
            <person name="Zhu T.H."/>
            <person name="Guo M.W."/>
        </authorList>
    </citation>
    <scope>NUCLEOTIDE SEQUENCE [LARGE SCALE GENOMIC DNA]</scope>
    <source>
        <strain evidence="4 5">2-bin</strain>
    </source>
</reference>
<dbReference type="InterPro" id="IPR018060">
    <property type="entry name" value="HTH_AraC"/>
</dbReference>
<protein>
    <submittedName>
        <fullName evidence="4">Helix-turn-helix transcriptional regulator</fullName>
    </submittedName>
</protein>
<dbReference type="PANTHER" id="PTHR47893:SF1">
    <property type="entry name" value="REGULATORY PROTEIN PCHR"/>
    <property type="match status" value="1"/>
</dbReference>
<evidence type="ECO:0000313" key="5">
    <source>
        <dbReference type="Proteomes" id="UP000308917"/>
    </source>
</evidence>
<dbReference type="SMART" id="SM00342">
    <property type="entry name" value="HTH_ARAC"/>
    <property type="match status" value="1"/>
</dbReference>
<dbReference type="InterPro" id="IPR053142">
    <property type="entry name" value="PchR_regulatory_protein"/>
</dbReference>
<accession>A0A4S8FEK6</accession>